<dbReference type="Gene3D" id="3.30.60.30">
    <property type="match status" value="3"/>
</dbReference>
<feature type="domain" description="Kazal-like" evidence="5">
    <location>
        <begin position="236"/>
        <end position="291"/>
    </location>
</feature>
<organism evidence="6">
    <name type="scientific">Menopon gallinae</name>
    <name type="common">poultry shaft louse</name>
    <dbReference type="NCBI Taxonomy" id="328185"/>
    <lineage>
        <taxon>Eukaryota</taxon>
        <taxon>Metazoa</taxon>
        <taxon>Ecdysozoa</taxon>
        <taxon>Arthropoda</taxon>
        <taxon>Hexapoda</taxon>
        <taxon>Insecta</taxon>
        <taxon>Pterygota</taxon>
        <taxon>Neoptera</taxon>
        <taxon>Paraneoptera</taxon>
        <taxon>Psocodea</taxon>
        <taxon>Troctomorpha</taxon>
        <taxon>Phthiraptera</taxon>
        <taxon>Amblycera</taxon>
        <taxon>Menoponidae</taxon>
        <taxon>Menopon</taxon>
    </lineage>
</organism>
<keyword evidence="1" id="KW-0732">Signal</keyword>
<evidence type="ECO:0000256" key="4">
    <source>
        <dbReference type="ARBA" id="ARBA00023180"/>
    </source>
</evidence>
<dbReference type="GO" id="GO:0050840">
    <property type="term" value="F:extracellular matrix binding"/>
    <property type="evidence" value="ECO:0007669"/>
    <property type="project" value="TreeGrafter"/>
</dbReference>
<dbReference type="Gene3D" id="3.90.290.10">
    <property type="entry name" value="TGF-beta binding (TB) domain"/>
    <property type="match status" value="1"/>
</dbReference>
<evidence type="ECO:0000256" key="2">
    <source>
        <dbReference type="ARBA" id="ARBA00022737"/>
    </source>
</evidence>
<dbReference type="SMART" id="SM00274">
    <property type="entry name" value="FOLN"/>
    <property type="match status" value="3"/>
</dbReference>
<dbReference type="PANTHER" id="PTHR13866:SF14">
    <property type="entry name" value="BM-40"/>
    <property type="match status" value="1"/>
</dbReference>
<dbReference type="GO" id="GO:0005615">
    <property type="term" value="C:extracellular space"/>
    <property type="evidence" value="ECO:0007669"/>
    <property type="project" value="TreeGrafter"/>
</dbReference>
<feature type="domain" description="Kazal-like" evidence="5">
    <location>
        <begin position="148"/>
        <end position="206"/>
    </location>
</feature>
<dbReference type="EMBL" id="JARGDH010000001">
    <property type="protein sequence ID" value="KAL0278272.1"/>
    <property type="molecule type" value="Genomic_DNA"/>
</dbReference>
<dbReference type="GO" id="GO:0005518">
    <property type="term" value="F:collagen binding"/>
    <property type="evidence" value="ECO:0007669"/>
    <property type="project" value="TreeGrafter"/>
</dbReference>
<dbReference type="InterPro" id="IPR003645">
    <property type="entry name" value="Fol_N"/>
</dbReference>
<dbReference type="Pfam" id="PF07648">
    <property type="entry name" value="Kazal_2"/>
    <property type="match status" value="3"/>
</dbReference>
<evidence type="ECO:0000313" key="6">
    <source>
        <dbReference type="EMBL" id="KAL0278272.1"/>
    </source>
</evidence>
<keyword evidence="3" id="KW-1015">Disulfide bond</keyword>
<protein>
    <recommendedName>
        <fullName evidence="5">Kazal-like domain-containing protein</fullName>
    </recommendedName>
</protein>
<dbReference type="Pfam" id="PF21333">
    <property type="entry name" value="FST_N"/>
    <property type="match status" value="1"/>
</dbReference>
<evidence type="ECO:0000256" key="3">
    <source>
        <dbReference type="ARBA" id="ARBA00023157"/>
    </source>
</evidence>
<keyword evidence="2" id="KW-0677">Repeat</keyword>
<dbReference type="SMART" id="SM00280">
    <property type="entry name" value="KAZAL"/>
    <property type="match status" value="3"/>
</dbReference>
<feature type="domain" description="Kazal-like" evidence="5">
    <location>
        <begin position="81"/>
        <end position="131"/>
    </location>
</feature>
<name>A0AAW2I989_9NEOP</name>
<evidence type="ECO:0000259" key="5">
    <source>
        <dbReference type="PROSITE" id="PS51465"/>
    </source>
</evidence>
<dbReference type="SUPFAM" id="SSF100895">
    <property type="entry name" value="Kazal-type serine protease inhibitors"/>
    <property type="match status" value="3"/>
</dbReference>
<gene>
    <name evidence="6" type="ORF">PYX00_000129</name>
</gene>
<dbReference type="GO" id="GO:0005509">
    <property type="term" value="F:calcium ion binding"/>
    <property type="evidence" value="ECO:0007669"/>
    <property type="project" value="TreeGrafter"/>
</dbReference>
<accession>A0AAW2I989</accession>
<keyword evidence="4" id="KW-0325">Glycoprotein</keyword>
<reference evidence="6" key="1">
    <citation type="journal article" date="2024" name="Gigascience">
        <title>Chromosome-level genome of the poultry shaft louse Menopon gallinae provides insight into the host-switching and adaptive evolution of parasitic lice.</title>
        <authorList>
            <person name="Xu Y."/>
            <person name="Ma L."/>
            <person name="Liu S."/>
            <person name="Liang Y."/>
            <person name="Liu Q."/>
            <person name="He Z."/>
            <person name="Tian L."/>
            <person name="Duan Y."/>
            <person name="Cai W."/>
            <person name="Li H."/>
            <person name="Song F."/>
        </authorList>
    </citation>
    <scope>NUCLEOTIDE SEQUENCE</scope>
    <source>
        <strain evidence="6">Cailab_2023a</strain>
    </source>
</reference>
<dbReference type="InterPro" id="IPR036058">
    <property type="entry name" value="Kazal_dom_sf"/>
</dbReference>
<dbReference type="PROSITE" id="PS51465">
    <property type="entry name" value="KAZAL_2"/>
    <property type="match status" value="3"/>
</dbReference>
<proteinExistence type="predicted"/>
<dbReference type="AlphaFoldDB" id="A0AAW2I989"/>
<dbReference type="InterPro" id="IPR036773">
    <property type="entry name" value="TB_dom_sf"/>
</dbReference>
<sequence>MNKNGRCTDVLAMNISKEDCCRKFTNENSAWSEEDLDSGRLFFLRALGGGVPCLSCRSSCTGVVCGQDKKCVMRNGRPKCVCSPCKGKGRRQGPVCGTDGNSYANICRLKKQACRKKTSMLTVAYNGYCQSSCDKIQCPEGKFCLVDQNLTPHCVRCPTCPESSPDPNKLLCGSDGVTYDNVCHLRHTACTTGKAIPVAYKGPCKEKPTCGNIDCRPPQLCLTEPETGQPRCVTCDMDCPRPDSRAGQRRELGGPICGTNNKTYHSWCHMKKDGCDTGIVIETKSPGVCPGGGNDTVALEHRLGFS</sequence>
<dbReference type="CDD" id="cd00104">
    <property type="entry name" value="KAZAL_FS"/>
    <property type="match status" value="3"/>
</dbReference>
<comment type="caution">
    <text evidence="6">The sequence shown here is derived from an EMBL/GenBank/DDBJ whole genome shotgun (WGS) entry which is preliminary data.</text>
</comment>
<dbReference type="InterPro" id="IPR002350">
    <property type="entry name" value="Kazal_dom"/>
</dbReference>
<evidence type="ECO:0000256" key="1">
    <source>
        <dbReference type="ARBA" id="ARBA00022729"/>
    </source>
</evidence>
<dbReference type="PANTHER" id="PTHR13866">
    <property type="entry name" value="SPARC OSTEONECTIN"/>
    <property type="match status" value="1"/>
</dbReference>